<dbReference type="GO" id="GO:0071569">
    <property type="term" value="P:protein ufmylation"/>
    <property type="evidence" value="ECO:0007669"/>
    <property type="project" value="InterPro"/>
</dbReference>
<comment type="function">
    <text evidence="6">Ubiquitin-like modifier which can be covalently attached via an isopeptide bond to lysine residues of substrate proteins as a monomer or a lysine-linked polymer. The so-called ufmylation, requires the UFM1-activating E1 enzyme UBA5, the UFM1-conjugating E2 enzyme UFC1, and the UFM1-ligase E3 enzyme UFL1. Ufmylation is involved in various processes, such as ribosome recycling, response to DNA damage, transcription or reticulophagy (also called ER-phagy) induced in response to endoplasmic reticulum stress.</text>
</comment>
<sequence length="62" mass="6653">MGVSVQAGSTMVSFKTMMTLDPRLPYKVLSTPESTPFLTAFMFAAAEFKVPAAAMHLLPMVG</sequence>
<dbReference type="Proteomes" id="UP000314985">
    <property type="component" value="Chromosome 17"/>
</dbReference>
<evidence type="ECO:0000256" key="5">
    <source>
        <dbReference type="ARBA" id="ARBA00038545"/>
    </source>
</evidence>
<comment type="subunit">
    <text evidence="5">Interacts with UBA5. Interacts with UFC1.</text>
</comment>
<dbReference type="PANTHER" id="PTHR15825:SF0">
    <property type="entry name" value="UBIQUITIN-FOLD MODIFIER 1"/>
    <property type="match status" value="1"/>
</dbReference>
<evidence type="ECO:0000313" key="8">
    <source>
        <dbReference type="Proteomes" id="UP000314985"/>
    </source>
</evidence>
<dbReference type="PANTHER" id="PTHR15825">
    <property type="entry name" value="UBIQUITIN-FOLD MODIFIER 1"/>
    <property type="match status" value="1"/>
</dbReference>
<protein>
    <recommendedName>
        <fullName evidence="2">Ubiquitin-fold modifier 1</fullName>
    </recommendedName>
</protein>
<reference evidence="7" key="2">
    <citation type="submission" date="2025-08" db="UniProtKB">
        <authorList>
            <consortium name="Ensembl"/>
        </authorList>
    </citation>
    <scope>IDENTIFICATION</scope>
</reference>
<keyword evidence="3" id="KW-1017">Isopeptide bond</keyword>
<comment type="similarity">
    <text evidence="1">Belongs to the UFM1 family.</text>
</comment>
<evidence type="ECO:0000313" key="7">
    <source>
        <dbReference type="Ensembl" id="ENSSSCP00070007025.1"/>
    </source>
</evidence>
<reference evidence="7 8" key="1">
    <citation type="submission" date="2017-08" db="EMBL/GenBank/DDBJ databases">
        <title>USMARCv1.0.</title>
        <authorList>
            <person name="Hannum G.I."/>
            <person name="Koren S."/>
            <person name="Schroeder S.G."/>
            <person name="Chin S.C."/>
            <person name="Nonneman D.J."/>
            <person name="Becker S.A."/>
            <person name="Rosen B.D."/>
            <person name="Bickhart D.M."/>
            <person name="Putnam N.H."/>
            <person name="Green R.E."/>
            <person name="Tuggle C.K."/>
            <person name="Liu H."/>
            <person name="Rohrer G.A."/>
            <person name="Warr A."/>
            <person name="Hall R."/>
            <person name="Kim K."/>
            <person name="Hume D.A."/>
            <person name="Talbot R."/>
            <person name="Chow W."/>
            <person name="Howe K."/>
            <person name="Schwartz A.S."/>
            <person name="Watson M."/>
            <person name="Archibald A.L."/>
            <person name="Phillippy A.M."/>
            <person name="Smith T.P.L."/>
        </authorList>
    </citation>
    <scope>NUCLEOTIDE SEQUENCE [LARGE SCALE GENOMIC DNA]</scope>
</reference>
<evidence type="ECO:0000256" key="6">
    <source>
        <dbReference type="ARBA" id="ARBA00045800"/>
    </source>
</evidence>
<dbReference type="Gene3D" id="3.10.20.90">
    <property type="entry name" value="Phosphatidylinositol 3-kinase Catalytic Subunit, Chain A, domain 1"/>
    <property type="match status" value="1"/>
</dbReference>
<dbReference type="InterPro" id="IPR005375">
    <property type="entry name" value="UFM1"/>
</dbReference>
<organism evidence="7 8">
    <name type="scientific">Sus scrofa</name>
    <name type="common">Pig</name>
    <dbReference type="NCBI Taxonomy" id="9823"/>
    <lineage>
        <taxon>Eukaryota</taxon>
        <taxon>Metazoa</taxon>
        <taxon>Chordata</taxon>
        <taxon>Craniata</taxon>
        <taxon>Vertebrata</taxon>
        <taxon>Euteleostomi</taxon>
        <taxon>Mammalia</taxon>
        <taxon>Eutheria</taxon>
        <taxon>Laurasiatheria</taxon>
        <taxon>Artiodactyla</taxon>
        <taxon>Suina</taxon>
        <taxon>Suidae</taxon>
        <taxon>Sus</taxon>
    </lineage>
</organism>
<accession>A0A4X1SVD4</accession>
<name>A0A4X1SVD4_PIG</name>
<dbReference type="Pfam" id="PF03671">
    <property type="entry name" value="Ufm1"/>
    <property type="match status" value="1"/>
</dbReference>
<dbReference type="SUPFAM" id="SSF54236">
    <property type="entry name" value="Ubiquitin-like"/>
    <property type="match status" value="1"/>
</dbReference>
<keyword evidence="4" id="KW-0833">Ubl conjugation pathway</keyword>
<proteinExistence type="inferred from homology"/>
<evidence type="ECO:0000256" key="2">
    <source>
        <dbReference type="ARBA" id="ARBA00015319"/>
    </source>
</evidence>
<evidence type="ECO:0000256" key="1">
    <source>
        <dbReference type="ARBA" id="ARBA00010230"/>
    </source>
</evidence>
<dbReference type="InterPro" id="IPR029071">
    <property type="entry name" value="Ubiquitin-like_domsf"/>
</dbReference>
<evidence type="ECO:0000256" key="4">
    <source>
        <dbReference type="ARBA" id="ARBA00022786"/>
    </source>
</evidence>
<evidence type="ECO:0000256" key="3">
    <source>
        <dbReference type="ARBA" id="ARBA00022499"/>
    </source>
</evidence>
<dbReference type="AlphaFoldDB" id="A0A4X1SVD4"/>
<dbReference type="Ensembl" id="ENSSSCT00070008531.1">
    <property type="protein sequence ID" value="ENSSSCP00070007025.1"/>
    <property type="gene ID" value="ENSSSCG00070004524.1"/>
</dbReference>